<evidence type="ECO:0000313" key="2">
    <source>
        <dbReference type="Proteomes" id="UP001434883"/>
    </source>
</evidence>
<name>A0ABV0RRG8_9TELE</name>
<keyword evidence="2" id="KW-1185">Reference proteome</keyword>
<reference evidence="1 2" key="1">
    <citation type="submission" date="2021-06" db="EMBL/GenBank/DDBJ databases">
        <authorList>
            <person name="Palmer J.M."/>
        </authorList>
    </citation>
    <scope>NUCLEOTIDE SEQUENCE [LARGE SCALE GENOMIC DNA]</scope>
    <source>
        <strain evidence="1 2">XC_2019</strain>
        <tissue evidence="1">Muscle</tissue>
    </source>
</reference>
<sequence length="50" mass="5406">FASTCLTICKDADVVSFEGMKQHFLSDVFVHTHLGGIIDILGLGIEINIS</sequence>
<protein>
    <submittedName>
        <fullName evidence="1">Uncharacterized protein</fullName>
    </submittedName>
</protein>
<gene>
    <name evidence="1" type="ORF">XENOCAPTIV_020576</name>
</gene>
<evidence type="ECO:0000313" key="1">
    <source>
        <dbReference type="EMBL" id="MEQ2210855.1"/>
    </source>
</evidence>
<comment type="caution">
    <text evidence="1">The sequence shown here is derived from an EMBL/GenBank/DDBJ whole genome shotgun (WGS) entry which is preliminary data.</text>
</comment>
<feature type="non-terminal residue" evidence="1">
    <location>
        <position position="1"/>
    </location>
</feature>
<dbReference type="Proteomes" id="UP001434883">
    <property type="component" value="Unassembled WGS sequence"/>
</dbReference>
<accession>A0ABV0RRG8</accession>
<organism evidence="1 2">
    <name type="scientific">Xenoophorus captivus</name>
    <dbReference type="NCBI Taxonomy" id="1517983"/>
    <lineage>
        <taxon>Eukaryota</taxon>
        <taxon>Metazoa</taxon>
        <taxon>Chordata</taxon>
        <taxon>Craniata</taxon>
        <taxon>Vertebrata</taxon>
        <taxon>Euteleostomi</taxon>
        <taxon>Actinopterygii</taxon>
        <taxon>Neopterygii</taxon>
        <taxon>Teleostei</taxon>
        <taxon>Neoteleostei</taxon>
        <taxon>Acanthomorphata</taxon>
        <taxon>Ovalentaria</taxon>
        <taxon>Atherinomorphae</taxon>
        <taxon>Cyprinodontiformes</taxon>
        <taxon>Goodeidae</taxon>
        <taxon>Xenoophorus</taxon>
    </lineage>
</organism>
<dbReference type="EMBL" id="JAHRIN010054858">
    <property type="protein sequence ID" value="MEQ2210855.1"/>
    <property type="molecule type" value="Genomic_DNA"/>
</dbReference>
<proteinExistence type="predicted"/>